<accession>A0A0V0QL10</accession>
<name>A0A0V0QL10_PSEPJ</name>
<gene>
    <name evidence="2" type="ORF">PPERSA_04806</name>
</gene>
<dbReference type="GO" id="GO:0030951">
    <property type="term" value="P:establishment or maintenance of microtubule cytoskeleton polarity"/>
    <property type="evidence" value="ECO:0007669"/>
    <property type="project" value="InterPro"/>
</dbReference>
<dbReference type="InterPro" id="IPR045110">
    <property type="entry name" value="XMAP215"/>
</dbReference>
<dbReference type="SUPFAM" id="SSF48371">
    <property type="entry name" value="ARM repeat"/>
    <property type="match status" value="1"/>
</dbReference>
<dbReference type="GO" id="GO:0051010">
    <property type="term" value="F:microtubule plus-end binding"/>
    <property type="evidence" value="ECO:0007669"/>
    <property type="project" value="InterPro"/>
</dbReference>
<dbReference type="GO" id="GO:0046785">
    <property type="term" value="P:microtubule polymerization"/>
    <property type="evidence" value="ECO:0007669"/>
    <property type="project" value="InterPro"/>
</dbReference>
<protein>
    <submittedName>
        <fullName evidence="2">Armadillo-type fold</fullName>
    </submittedName>
</protein>
<comment type="caution">
    <text evidence="2">The sequence shown here is derived from an EMBL/GenBank/DDBJ whole genome shotgun (WGS) entry which is preliminary data.</text>
</comment>
<dbReference type="Gene3D" id="1.25.10.10">
    <property type="entry name" value="Leucine-rich Repeat Variant"/>
    <property type="match status" value="1"/>
</dbReference>
<dbReference type="PANTHER" id="PTHR12609">
    <property type="entry name" value="MICROTUBULE ASSOCIATED PROTEIN XMAP215"/>
    <property type="match status" value="1"/>
</dbReference>
<dbReference type="EMBL" id="LDAU01000146">
    <property type="protein sequence ID" value="KRX03011.1"/>
    <property type="molecule type" value="Genomic_DNA"/>
</dbReference>
<evidence type="ECO:0000313" key="2">
    <source>
        <dbReference type="EMBL" id="KRX03011.1"/>
    </source>
</evidence>
<dbReference type="InterPro" id="IPR016024">
    <property type="entry name" value="ARM-type_fold"/>
</dbReference>
<evidence type="ECO:0000256" key="1">
    <source>
        <dbReference type="SAM" id="MobiDB-lite"/>
    </source>
</evidence>
<dbReference type="GO" id="GO:0007051">
    <property type="term" value="P:spindle organization"/>
    <property type="evidence" value="ECO:0007669"/>
    <property type="project" value="InterPro"/>
</dbReference>
<dbReference type="InterPro" id="IPR011989">
    <property type="entry name" value="ARM-like"/>
</dbReference>
<proteinExistence type="predicted"/>
<keyword evidence="3" id="KW-1185">Reference proteome</keyword>
<feature type="region of interest" description="Disordered" evidence="1">
    <location>
        <begin position="159"/>
        <end position="215"/>
    </location>
</feature>
<dbReference type="Proteomes" id="UP000054937">
    <property type="component" value="Unassembled WGS sequence"/>
</dbReference>
<feature type="compositionally biased region" description="Low complexity" evidence="1">
    <location>
        <begin position="179"/>
        <end position="207"/>
    </location>
</feature>
<evidence type="ECO:0000313" key="3">
    <source>
        <dbReference type="Proteomes" id="UP000054937"/>
    </source>
</evidence>
<dbReference type="GO" id="GO:0061863">
    <property type="term" value="F:microtubule plus end polymerase"/>
    <property type="evidence" value="ECO:0007669"/>
    <property type="project" value="InterPro"/>
</dbReference>
<dbReference type="AlphaFoldDB" id="A0A0V0QL10"/>
<reference evidence="2 3" key="1">
    <citation type="journal article" date="2015" name="Sci. Rep.">
        <title>Genome of the facultative scuticociliatosis pathogen Pseudocohnilembus persalinus provides insight into its virulence through horizontal gene transfer.</title>
        <authorList>
            <person name="Xiong J."/>
            <person name="Wang G."/>
            <person name="Cheng J."/>
            <person name="Tian M."/>
            <person name="Pan X."/>
            <person name="Warren A."/>
            <person name="Jiang C."/>
            <person name="Yuan D."/>
            <person name="Miao W."/>
        </authorList>
    </citation>
    <scope>NUCLEOTIDE SEQUENCE [LARGE SCALE GENOMIC DNA]</scope>
    <source>
        <strain evidence="2">36N120E</strain>
    </source>
</reference>
<organism evidence="2 3">
    <name type="scientific">Pseudocohnilembus persalinus</name>
    <name type="common">Ciliate</name>
    <dbReference type="NCBI Taxonomy" id="266149"/>
    <lineage>
        <taxon>Eukaryota</taxon>
        <taxon>Sar</taxon>
        <taxon>Alveolata</taxon>
        <taxon>Ciliophora</taxon>
        <taxon>Intramacronucleata</taxon>
        <taxon>Oligohymenophorea</taxon>
        <taxon>Scuticociliatia</taxon>
        <taxon>Philasterida</taxon>
        <taxon>Pseudocohnilembidae</taxon>
        <taxon>Pseudocohnilembus</taxon>
    </lineage>
</organism>
<dbReference type="InParanoid" id="A0A0V0QL10"/>
<sequence length="215" mass="24370">MFIAFIGRFAEAGGKDVQKYAKIIIPALLSNLSDKNSLNRSETIQCLQIWGEIIGMEQIFQQLPSFLAVDSPDMRIEVFNLMLKNPNILEKLECKPFIQPLISCITGKNMQVRALVEKIIQNNQVVIPYINNACSDFKPALVDQIKGVIQKCTAENQEDFQTSQHQMEEEPEFQNPYQNANNLNLYGNLPNNNSQQQQQAQIGQNLNRRTEALAA</sequence>